<dbReference type="PANTHER" id="PTHR43329">
    <property type="entry name" value="EPOXIDE HYDROLASE"/>
    <property type="match status" value="1"/>
</dbReference>
<proteinExistence type="predicted"/>
<accession>A0A4R1FPB3</accession>
<dbReference type="SUPFAM" id="SSF53474">
    <property type="entry name" value="alpha/beta-Hydrolases"/>
    <property type="match status" value="1"/>
</dbReference>
<keyword evidence="4" id="KW-1185">Reference proteome</keyword>
<organism evidence="3 4">
    <name type="scientific">Nocardia alba</name>
    <dbReference type="NCBI Taxonomy" id="225051"/>
    <lineage>
        <taxon>Bacteria</taxon>
        <taxon>Bacillati</taxon>
        <taxon>Actinomycetota</taxon>
        <taxon>Actinomycetes</taxon>
        <taxon>Mycobacteriales</taxon>
        <taxon>Nocardiaceae</taxon>
        <taxon>Nocardia</taxon>
    </lineage>
</organism>
<sequence>MRRAADFPPPILLPVNGIELEVFEAGRHNAGKPVVLCHGWPEHAYSWRHQVPALVAAGYHVIVANQRGYGRSSRPAEVTAYDIEHLTGDLVALLDHYGYDDATFIGHDWGSFVVWGLTLLHPNRVNKVINLSLPYPERGQTPWVAAMEAALGSDYYFVHFNRQPGVADAVLDANTARFLRNIYRTDEPSAVPRSGMVMIDLARAEQPVGEPVMSERELDVFVAAFESSGFTSSINWYRNLDRNWHLLARVNPIIEQPALMIYGYRDAVARAENLAAFVPHVEEVTMNSGHWIQQEKPDEVNRAILGWLQRHDAD</sequence>
<dbReference type="EMBL" id="SMFR01000002">
    <property type="protein sequence ID" value="TCJ96986.1"/>
    <property type="molecule type" value="Genomic_DNA"/>
</dbReference>
<feature type="domain" description="AB hydrolase-1" evidence="2">
    <location>
        <begin position="32"/>
        <end position="297"/>
    </location>
</feature>
<comment type="caution">
    <text evidence="3">The sequence shown here is derived from an EMBL/GenBank/DDBJ whole genome shotgun (WGS) entry which is preliminary data.</text>
</comment>
<keyword evidence="1" id="KW-0378">Hydrolase</keyword>
<reference evidence="3 4" key="1">
    <citation type="submission" date="2019-03" db="EMBL/GenBank/DDBJ databases">
        <title>Genomic Encyclopedia of Type Strains, Phase IV (KMG-IV): sequencing the most valuable type-strain genomes for metagenomic binning, comparative biology and taxonomic classification.</title>
        <authorList>
            <person name="Goeker M."/>
        </authorList>
    </citation>
    <scope>NUCLEOTIDE SEQUENCE [LARGE SCALE GENOMIC DNA]</scope>
    <source>
        <strain evidence="3 4">DSM 44684</strain>
    </source>
</reference>
<dbReference type="InterPro" id="IPR029058">
    <property type="entry name" value="AB_hydrolase_fold"/>
</dbReference>
<dbReference type="AlphaFoldDB" id="A0A4R1FPB3"/>
<dbReference type="STRING" id="1210063.GCA_001612665_00679"/>
<protein>
    <submittedName>
        <fullName evidence="3">Pimeloyl-ACP methyl ester carboxylesterase</fullName>
    </submittedName>
</protein>
<dbReference type="Gene3D" id="3.40.50.1820">
    <property type="entry name" value="alpha/beta hydrolase"/>
    <property type="match status" value="1"/>
</dbReference>
<dbReference type="Pfam" id="PF00561">
    <property type="entry name" value="Abhydrolase_1"/>
    <property type="match status" value="1"/>
</dbReference>
<dbReference type="OrthoDB" id="2987348at2"/>
<dbReference type="PRINTS" id="PR00412">
    <property type="entry name" value="EPOXHYDRLASE"/>
</dbReference>
<gene>
    <name evidence="3" type="ORF">DFR71_3020</name>
</gene>
<dbReference type="Proteomes" id="UP000294856">
    <property type="component" value="Unassembled WGS sequence"/>
</dbReference>
<dbReference type="GO" id="GO:0016787">
    <property type="term" value="F:hydrolase activity"/>
    <property type="evidence" value="ECO:0007669"/>
    <property type="project" value="UniProtKB-KW"/>
</dbReference>
<evidence type="ECO:0000313" key="3">
    <source>
        <dbReference type="EMBL" id="TCJ96986.1"/>
    </source>
</evidence>
<evidence type="ECO:0000259" key="2">
    <source>
        <dbReference type="Pfam" id="PF00561"/>
    </source>
</evidence>
<name>A0A4R1FPB3_9NOCA</name>
<dbReference type="InterPro" id="IPR000073">
    <property type="entry name" value="AB_hydrolase_1"/>
</dbReference>
<evidence type="ECO:0000313" key="4">
    <source>
        <dbReference type="Proteomes" id="UP000294856"/>
    </source>
</evidence>
<dbReference type="RefSeq" id="WP_067445835.1">
    <property type="nucleotide sequence ID" value="NZ_SMFR01000002.1"/>
</dbReference>
<dbReference type="InterPro" id="IPR000639">
    <property type="entry name" value="Epox_hydrolase-like"/>
</dbReference>
<evidence type="ECO:0000256" key="1">
    <source>
        <dbReference type="ARBA" id="ARBA00022801"/>
    </source>
</evidence>